<dbReference type="Proteomes" id="UP001196413">
    <property type="component" value="Unassembled WGS sequence"/>
</dbReference>
<comment type="caution">
    <text evidence="1">The sequence shown here is derived from an EMBL/GenBank/DDBJ whole genome shotgun (WGS) entry which is preliminary data.</text>
</comment>
<name>A0AAD5QLR4_PARTN</name>
<gene>
    <name evidence="1" type="ORF">KIN20_010978</name>
</gene>
<protein>
    <submittedName>
        <fullName evidence="1">Uncharacterized protein</fullName>
    </submittedName>
</protein>
<organism evidence="1 2">
    <name type="scientific">Parelaphostrongylus tenuis</name>
    <name type="common">Meningeal worm</name>
    <dbReference type="NCBI Taxonomy" id="148309"/>
    <lineage>
        <taxon>Eukaryota</taxon>
        <taxon>Metazoa</taxon>
        <taxon>Ecdysozoa</taxon>
        <taxon>Nematoda</taxon>
        <taxon>Chromadorea</taxon>
        <taxon>Rhabditida</taxon>
        <taxon>Rhabditina</taxon>
        <taxon>Rhabditomorpha</taxon>
        <taxon>Strongyloidea</taxon>
        <taxon>Metastrongylidae</taxon>
        <taxon>Parelaphostrongylus</taxon>
    </lineage>
</organism>
<dbReference type="EMBL" id="JAHQIW010001984">
    <property type="protein sequence ID" value="KAJ1354144.1"/>
    <property type="molecule type" value="Genomic_DNA"/>
</dbReference>
<dbReference type="AlphaFoldDB" id="A0AAD5QLR4"/>
<accession>A0AAD5QLR4</accession>
<keyword evidence="2" id="KW-1185">Reference proteome</keyword>
<reference evidence="1" key="1">
    <citation type="submission" date="2021-06" db="EMBL/GenBank/DDBJ databases">
        <title>Parelaphostrongylus tenuis whole genome reference sequence.</title>
        <authorList>
            <person name="Garwood T.J."/>
            <person name="Larsen P.A."/>
            <person name="Fountain-Jones N.M."/>
            <person name="Garbe J.R."/>
            <person name="Macchietto M.G."/>
            <person name="Kania S.A."/>
            <person name="Gerhold R.W."/>
            <person name="Richards J.E."/>
            <person name="Wolf T.M."/>
        </authorList>
    </citation>
    <scope>NUCLEOTIDE SEQUENCE</scope>
    <source>
        <strain evidence="1">MNPRO001-30</strain>
        <tissue evidence="1">Meninges</tissue>
    </source>
</reference>
<evidence type="ECO:0000313" key="1">
    <source>
        <dbReference type="EMBL" id="KAJ1354144.1"/>
    </source>
</evidence>
<sequence>MKAALRTLAPAIYYIDLHTDLYQRYCGEFNNNAAAIIVHHNLVRASKIGYTGLRLYLDTD</sequence>
<proteinExistence type="predicted"/>
<evidence type="ECO:0000313" key="2">
    <source>
        <dbReference type="Proteomes" id="UP001196413"/>
    </source>
</evidence>